<feature type="transmembrane region" description="Helical" evidence="1">
    <location>
        <begin position="24"/>
        <end position="46"/>
    </location>
</feature>
<evidence type="ECO:0000256" key="1">
    <source>
        <dbReference type="SAM" id="Phobius"/>
    </source>
</evidence>
<gene>
    <name evidence="2" type="ORF">FCALED_LOCUS13887</name>
</gene>
<keyword evidence="1" id="KW-1133">Transmembrane helix</keyword>
<sequence>NVGVDEINEIELSLHFRHDHLVKLHIGFLVIGCAVIGKITVHMGFLA</sequence>
<accession>A0A9N9HX15</accession>
<organism evidence="2 3">
    <name type="scientific">Funneliformis caledonium</name>
    <dbReference type="NCBI Taxonomy" id="1117310"/>
    <lineage>
        <taxon>Eukaryota</taxon>
        <taxon>Fungi</taxon>
        <taxon>Fungi incertae sedis</taxon>
        <taxon>Mucoromycota</taxon>
        <taxon>Glomeromycotina</taxon>
        <taxon>Glomeromycetes</taxon>
        <taxon>Glomerales</taxon>
        <taxon>Glomeraceae</taxon>
        <taxon>Funneliformis</taxon>
    </lineage>
</organism>
<dbReference type="EMBL" id="CAJVPQ010008846">
    <property type="protein sequence ID" value="CAG8710442.1"/>
    <property type="molecule type" value="Genomic_DNA"/>
</dbReference>
<dbReference type="Proteomes" id="UP000789570">
    <property type="component" value="Unassembled WGS sequence"/>
</dbReference>
<proteinExistence type="predicted"/>
<keyword evidence="3" id="KW-1185">Reference proteome</keyword>
<evidence type="ECO:0000313" key="3">
    <source>
        <dbReference type="Proteomes" id="UP000789570"/>
    </source>
</evidence>
<keyword evidence="1" id="KW-0812">Transmembrane</keyword>
<feature type="non-terminal residue" evidence="2">
    <location>
        <position position="47"/>
    </location>
</feature>
<protein>
    <submittedName>
        <fullName evidence="2">4652_t:CDS:1</fullName>
    </submittedName>
</protein>
<evidence type="ECO:0000313" key="2">
    <source>
        <dbReference type="EMBL" id="CAG8710442.1"/>
    </source>
</evidence>
<name>A0A9N9HX15_9GLOM</name>
<comment type="caution">
    <text evidence="2">The sequence shown here is derived from an EMBL/GenBank/DDBJ whole genome shotgun (WGS) entry which is preliminary data.</text>
</comment>
<reference evidence="2" key="1">
    <citation type="submission" date="2021-06" db="EMBL/GenBank/DDBJ databases">
        <authorList>
            <person name="Kallberg Y."/>
            <person name="Tangrot J."/>
            <person name="Rosling A."/>
        </authorList>
    </citation>
    <scope>NUCLEOTIDE SEQUENCE</scope>
    <source>
        <strain evidence="2">UK204</strain>
    </source>
</reference>
<dbReference type="AlphaFoldDB" id="A0A9N9HX15"/>
<keyword evidence="1" id="KW-0472">Membrane</keyword>